<dbReference type="CDD" id="cd06848">
    <property type="entry name" value="GCS_H"/>
    <property type="match status" value="1"/>
</dbReference>
<evidence type="ECO:0000313" key="4">
    <source>
        <dbReference type="Proteomes" id="UP000776629"/>
    </source>
</evidence>
<gene>
    <name evidence="3" type="ORF">H5993_08425</name>
</gene>
<dbReference type="EMBL" id="JACJJQ010000051">
    <property type="protein sequence ID" value="MBM6754781.1"/>
    <property type="molecule type" value="Genomic_DNA"/>
</dbReference>
<dbReference type="PROSITE" id="PS50968">
    <property type="entry name" value="BIOTINYL_LIPOYL"/>
    <property type="match status" value="1"/>
</dbReference>
<name>A0ABS2ERC4_9LACO</name>
<dbReference type="RefSeq" id="WP_204777020.1">
    <property type="nucleotide sequence ID" value="NZ_JACJJQ010000051.1"/>
</dbReference>
<protein>
    <submittedName>
        <fullName evidence="3">Glycine cleavage system protein H</fullName>
    </submittedName>
</protein>
<keyword evidence="1" id="KW-0450">Lipoyl</keyword>
<organism evidence="3 4">
    <name type="scientific">Limosilactobacillus alvi</name>
    <dbReference type="NCBI Taxonomy" id="990412"/>
    <lineage>
        <taxon>Bacteria</taxon>
        <taxon>Bacillati</taxon>
        <taxon>Bacillota</taxon>
        <taxon>Bacilli</taxon>
        <taxon>Lactobacillales</taxon>
        <taxon>Lactobacillaceae</taxon>
        <taxon>Limosilactobacillus</taxon>
    </lineage>
</organism>
<dbReference type="Proteomes" id="UP000776629">
    <property type="component" value="Unassembled WGS sequence"/>
</dbReference>
<sequence>MQQLENPWWVKQVGQTITLGLTRQSIQKMGDLYFVDLPNPGAILSKGMPFATIESQNWVITLNSPVNGKVVATNEAFTGIINPPQVTVSWLVRLSTLGK</sequence>
<evidence type="ECO:0000259" key="2">
    <source>
        <dbReference type="PROSITE" id="PS50968"/>
    </source>
</evidence>
<dbReference type="InterPro" id="IPR033753">
    <property type="entry name" value="GCV_H/Fam206"/>
</dbReference>
<proteinExistence type="predicted"/>
<dbReference type="InterPro" id="IPR002930">
    <property type="entry name" value="GCV_H"/>
</dbReference>
<dbReference type="PANTHER" id="PTHR11715:SF3">
    <property type="entry name" value="GLYCINE CLEAVAGE SYSTEM H PROTEIN-RELATED"/>
    <property type="match status" value="1"/>
</dbReference>
<dbReference type="PANTHER" id="PTHR11715">
    <property type="entry name" value="GLYCINE CLEAVAGE SYSTEM H PROTEIN"/>
    <property type="match status" value="1"/>
</dbReference>
<keyword evidence="4" id="KW-1185">Reference proteome</keyword>
<evidence type="ECO:0000256" key="1">
    <source>
        <dbReference type="ARBA" id="ARBA00022823"/>
    </source>
</evidence>
<dbReference type="Gene3D" id="2.40.50.100">
    <property type="match status" value="1"/>
</dbReference>
<comment type="caution">
    <text evidence="3">The sequence shown here is derived from an EMBL/GenBank/DDBJ whole genome shotgun (WGS) entry which is preliminary data.</text>
</comment>
<dbReference type="InterPro" id="IPR011053">
    <property type="entry name" value="Single_hybrid_motif"/>
</dbReference>
<dbReference type="SUPFAM" id="SSF51230">
    <property type="entry name" value="Single hybrid motif"/>
    <property type="match status" value="1"/>
</dbReference>
<accession>A0ABS2ERC4</accession>
<dbReference type="Pfam" id="PF01597">
    <property type="entry name" value="GCV_H"/>
    <property type="match status" value="1"/>
</dbReference>
<dbReference type="InterPro" id="IPR000089">
    <property type="entry name" value="Biotin_lipoyl"/>
</dbReference>
<reference evidence="3 4" key="1">
    <citation type="journal article" date="2021" name="Sci. Rep.">
        <title>The distribution of antibiotic resistance genes in chicken gut microbiota commensals.</title>
        <authorList>
            <person name="Juricova H."/>
            <person name="Matiasovicova J."/>
            <person name="Kubasova T."/>
            <person name="Cejkova D."/>
            <person name="Rychlik I."/>
        </authorList>
    </citation>
    <scope>NUCLEOTIDE SEQUENCE [LARGE SCALE GENOMIC DNA]</scope>
    <source>
        <strain evidence="3 4">An810</strain>
    </source>
</reference>
<feature type="domain" description="Lipoyl-binding" evidence="2">
    <location>
        <begin position="16"/>
        <end position="95"/>
    </location>
</feature>
<evidence type="ECO:0000313" key="3">
    <source>
        <dbReference type="EMBL" id="MBM6754781.1"/>
    </source>
</evidence>